<sequence>MRISWNTPKSRRIVRVTFFRRLSKTARVLSRWRKITWAGSARTRRTLTVLPLRMRMLKDSASWPSLATWRSRPARTKRPQAKSLKCVRPNRSDAGSLKAMA</sequence>
<protein>
    <submittedName>
        <fullName evidence="2">Uncharacterized protein</fullName>
    </submittedName>
</protein>
<dbReference type="EMBL" id="KR029587">
    <property type="protein sequence ID" value="AKH46898.1"/>
    <property type="molecule type" value="Genomic_DNA"/>
</dbReference>
<proteinExistence type="predicted"/>
<evidence type="ECO:0000313" key="2">
    <source>
        <dbReference type="EMBL" id="AKH46898.1"/>
    </source>
</evidence>
<feature type="region of interest" description="Disordered" evidence="1">
    <location>
        <begin position="70"/>
        <end position="101"/>
    </location>
</feature>
<evidence type="ECO:0000256" key="1">
    <source>
        <dbReference type="SAM" id="MobiDB-lite"/>
    </source>
</evidence>
<reference evidence="2" key="1">
    <citation type="journal article" date="2015" name="Front. Microbiol.">
        <title>Combining genomic sequencing methods to explore viral diversity and reveal potential virus-host interactions.</title>
        <authorList>
            <person name="Chow C.E."/>
            <person name="Winget D.M."/>
            <person name="White R.A.III."/>
            <person name="Hallam S.J."/>
            <person name="Suttle C.A."/>
        </authorList>
    </citation>
    <scope>NUCLEOTIDE SEQUENCE</scope>
    <source>
        <strain evidence="2">Anoxic2_3</strain>
    </source>
</reference>
<reference evidence="2" key="2">
    <citation type="submission" date="2015-03" db="EMBL/GenBank/DDBJ databases">
        <authorList>
            <person name="Chow C.-E.T."/>
            <person name="Winget D.M."/>
            <person name="White R.A.III."/>
            <person name="Hallam S.J."/>
            <person name="Suttle C.A."/>
        </authorList>
    </citation>
    <scope>NUCLEOTIDE SEQUENCE</scope>
    <source>
        <strain evidence="2">Anoxic2_3</strain>
    </source>
</reference>
<organism evidence="2">
    <name type="scientific">uncultured marine virus</name>
    <dbReference type="NCBI Taxonomy" id="186617"/>
    <lineage>
        <taxon>Viruses</taxon>
        <taxon>environmental samples</taxon>
    </lineage>
</organism>
<name>A0A0F7L5U4_9VIRU</name>
<accession>A0A0F7L5U4</accession>